<dbReference type="RefSeq" id="WP_245722980.1">
    <property type="nucleotide sequence ID" value="NZ_FNDQ01000023.1"/>
</dbReference>
<feature type="transmembrane region" description="Helical" evidence="1">
    <location>
        <begin position="272"/>
        <end position="290"/>
    </location>
</feature>
<dbReference type="Proteomes" id="UP000243588">
    <property type="component" value="Unassembled WGS sequence"/>
</dbReference>
<reference evidence="4" key="1">
    <citation type="submission" date="2016-10" db="EMBL/GenBank/DDBJ databases">
        <authorList>
            <person name="Varghese N."/>
            <person name="Submissions S."/>
        </authorList>
    </citation>
    <scope>NUCLEOTIDE SEQUENCE [LARGE SCALE GENOMIC DNA]</scope>
    <source>
        <strain evidence="4">DSM 23313</strain>
    </source>
</reference>
<keyword evidence="4" id="KW-1185">Reference proteome</keyword>
<feature type="transmembrane region" description="Helical" evidence="1">
    <location>
        <begin position="296"/>
        <end position="315"/>
    </location>
</feature>
<dbReference type="STRING" id="702745.SAMN05421818_1231"/>
<name>A0A1G8G5Q7_9FLAO</name>
<protein>
    <recommendedName>
        <fullName evidence="2">Lnb N-terminal periplasmic domain-containing protein</fullName>
    </recommendedName>
</protein>
<gene>
    <name evidence="3" type="ORF">SAMN05421818_1231</name>
</gene>
<feature type="transmembrane region" description="Helical" evidence="1">
    <location>
        <begin position="345"/>
        <end position="364"/>
    </location>
</feature>
<sequence length="374" mass="43502">MKNILYLFLFFWIGQVVFANERVLSDRAEITVLTCGVGDELYSLFGHTAIRVNDPMEGIDRVYNYGMFDFSTPNFYGKFVKGDLLYFADYSTYKNFLVGYYYDNRAVYEQVLNLSQEQKQAIWEELNNSLKEENKYYVYKFIDQNCTTKVGDILNHNLSKPLNTDIEGNREEYRTILNTYLKSRYFELLGINLIFGSKVDQKSSLLFLPDKLMKGIAETTIDGKPLVKETFTVLEDNNNAKNNGVWWNTIWLFSAIVLLLTYLNTFQMVRNAYFILMGILGIFFFAVGFYSLHSELLSNNTILLCSPLFLVLPFVRRKYIILKIVQMLLFVSLFLYVVLNLSSEKLIVTLPLFFLTVVSLAIDMRSSRSWVMAK</sequence>
<keyword evidence="1" id="KW-1133">Transmembrane helix</keyword>
<dbReference type="Pfam" id="PF13387">
    <property type="entry name" value="Lnb_N"/>
    <property type="match status" value="1"/>
</dbReference>
<dbReference type="AlphaFoldDB" id="A0A1G8G5Q7"/>
<evidence type="ECO:0000313" key="3">
    <source>
        <dbReference type="EMBL" id="SDH89695.1"/>
    </source>
</evidence>
<evidence type="ECO:0000259" key="2">
    <source>
        <dbReference type="Pfam" id="PF13387"/>
    </source>
</evidence>
<organism evidence="3 4">
    <name type="scientific">Myroides phaeus</name>
    <dbReference type="NCBI Taxonomy" id="702745"/>
    <lineage>
        <taxon>Bacteria</taxon>
        <taxon>Pseudomonadati</taxon>
        <taxon>Bacteroidota</taxon>
        <taxon>Flavobacteriia</taxon>
        <taxon>Flavobacteriales</taxon>
        <taxon>Flavobacteriaceae</taxon>
        <taxon>Myroides</taxon>
    </lineage>
</organism>
<dbReference type="InterPro" id="IPR025178">
    <property type="entry name" value="Lnb_N"/>
</dbReference>
<feature type="transmembrane region" description="Helical" evidence="1">
    <location>
        <begin position="245"/>
        <end position="265"/>
    </location>
</feature>
<evidence type="ECO:0000256" key="1">
    <source>
        <dbReference type="SAM" id="Phobius"/>
    </source>
</evidence>
<feature type="transmembrane region" description="Helical" evidence="1">
    <location>
        <begin position="320"/>
        <end position="339"/>
    </location>
</feature>
<accession>A0A1G8G5Q7</accession>
<feature type="domain" description="Lnb N-terminal periplasmic" evidence="2">
    <location>
        <begin position="23"/>
        <end position="165"/>
    </location>
</feature>
<proteinExistence type="predicted"/>
<evidence type="ECO:0000313" key="4">
    <source>
        <dbReference type="Proteomes" id="UP000243588"/>
    </source>
</evidence>
<keyword evidence="1" id="KW-0812">Transmembrane</keyword>
<dbReference type="EMBL" id="FNDQ01000023">
    <property type="protein sequence ID" value="SDH89695.1"/>
    <property type="molecule type" value="Genomic_DNA"/>
</dbReference>
<keyword evidence="1" id="KW-0472">Membrane</keyword>